<dbReference type="PaxDb" id="243159-AFE_2108"/>
<dbReference type="EMBL" id="CP001219">
    <property type="protein sequence ID" value="ACK79131.1"/>
    <property type="molecule type" value="Genomic_DNA"/>
</dbReference>
<dbReference type="AlphaFoldDB" id="B7J4W7"/>
<evidence type="ECO:0000313" key="2">
    <source>
        <dbReference type="Proteomes" id="UP000001362"/>
    </source>
</evidence>
<proteinExistence type="predicted"/>
<reference evidence="1 2" key="1">
    <citation type="journal article" date="2008" name="BMC Genomics">
        <title>Acidithiobacillus ferrooxidans metabolism: from genome sequence to industrial applications.</title>
        <authorList>
            <person name="Valdes J."/>
            <person name="Pedroso I."/>
            <person name="Quatrini R."/>
            <person name="Dodson R.J."/>
            <person name="Tettelin H."/>
            <person name="Blake R.II."/>
            <person name="Eisen J.A."/>
            <person name="Holmes D.S."/>
        </authorList>
    </citation>
    <scope>NUCLEOTIDE SEQUENCE [LARGE SCALE GENOMIC DNA]</scope>
    <source>
        <strain evidence="2">ATCC 23270 / DSM 14882 / CIP 104768 / NCIMB 8455</strain>
    </source>
</reference>
<evidence type="ECO:0000313" key="1">
    <source>
        <dbReference type="EMBL" id="ACK79131.1"/>
    </source>
</evidence>
<dbReference type="KEGG" id="afr:AFE_2108"/>
<gene>
    <name evidence="1" type="ordered locus">AFE_2108</name>
</gene>
<organism evidence="1 2">
    <name type="scientific">Acidithiobacillus ferrooxidans (strain ATCC 23270 / DSM 14882 / CIP 104768 / NCIMB 8455)</name>
    <name type="common">Ferrobacillus ferrooxidans (strain ATCC 23270)</name>
    <dbReference type="NCBI Taxonomy" id="243159"/>
    <lineage>
        <taxon>Bacteria</taxon>
        <taxon>Pseudomonadati</taxon>
        <taxon>Pseudomonadota</taxon>
        <taxon>Acidithiobacillia</taxon>
        <taxon>Acidithiobacillales</taxon>
        <taxon>Acidithiobacillaceae</taxon>
        <taxon>Acidithiobacillus</taxon>
    </lineage>
</organism>
<accession>B7J4W7</accession>
<dbReference type="HOGENOM" id="CLU_2821256_0_0_6"/>
<name>B7J4W7_ACIF2</name>
<dbReference type="Proteomes" id="UP000001362">
    <property type="component" value="Chromosome"/>
</dbReference>
<keyword evidence="2" id="KW-1185">Reference proteome</keyword>
<sequence length="66" mass="6430">MHRSCAQAGDMKAGGATGAPAVLPVAPEGASAAIAIVGPARLSPKMAAIVIFLNIDPSSIFAVCAP</sequence>
<protein>
    <submittedName>
        <fullName evidence="1">Uncharacterized protein</fullName>
    </submittedName>
</protein>